<protein>
    <submittedName>
        <fullName evidence="1">Uncharacterized protein</fullName>
    </submittedName>
</protein>
<reference evidence="1 2" key="1">
    <citation type="submission" date="2014-07" db="EMBL/GenBank/DDBJ databases">
        <title>Unique and conserved regions in Vibrio harveyi and related species in comparison with the shrimp pathogen Vibrio harveyi CAIM 1792.</title>
        <authorList>
            <person name="Espinoza-Valles I."/>
            <person name="Vora G."/>
            <person name="Leekitcharoenphon P."/>
            <person name="Ussery D."/>
            <person name="Hoj L."/>
            <person name="Gomez-Gil B."/>
        </authorList>
    </citation>
    <scope>NUCLEOTIDE SEQUENCE [LARGE SCALE GENOMIC DNA]</scope>
    <source>
        <strain evidence="2">CAIM 1854 / LMG 25443</strain>
    </source>
</reference>
<accession>A0A0C1VLK3</accession>
<dbReference type="PATRIC" id="fig|1229493.5.peg.3980"/>
<evidence type="ECO:0000313" key="2">
    <source>
        <dbReference type="Proteomes" id="UP000031586"/>
    </source>
</evidence>
<organism evidence="1 2">
    <name type="scientific">Vibrio owensii CAIM 1854 = LMG 25443</name>
    <dbReference type="NCBI Taxonomy" id="1229493"/>
    <lineage>
        <taxon>Bacteria</taxon>
        <taxon>Pseudomonadati</taxon>
        <taxon>Pseudomonadota</taxon>
        <taxon>Gammaproteobacteria</taxon>
        <taxon>Vibrionales</taxon>
        <taxon>Vibrionaceae</taxon>
        <taxon>Vibrio</taxon>
    </lineage>
</organism>
<sequence>MTICLDQFLLSQRHTLDEYYVYLLQTAISQDKGTFERRSVISVIIISIGYFGFSQTSKVNADWLFISF</sequence>
<dbReference type="AlphaFoldDB" id="A0A0C1VLK3"/>
<dbReference type="Proteomes" id="UP000031586">
    <property type="component" value="Unassembled WGS sequence"/>
</dbReference>
<comment type="caution">
    <text evidence="1">The sequence shown here is derived from an EMBL/GenBank/DDBJ whole genome shotgun (WGS) entry which is preliminary data.</text>
</comment>
<evidence type="ECO:0000313" key="1">
    <source>
        <dbReference type="EMBL" id="KIF50708.1"/>
    </source>
</evidence>
<dbReference type="EMBL" id="JPRD01000048">
    <property type="protein sequence ID" value="KIF50708.1"/>
    <property type="molecule type" value="Genomic_DNA"/>
</dbReference>
<name>A0A0C1VLK3_9VIBR</name>
<proteinExistence type="predicted"/>
<gene>
    <name evidence="1" type="ORF">H735_22865</name>
</gene>